<evidence type="ECO:0000313" key="3">
    <source>
        <dbReference type="Proteomes" id="UP000287651"/>
    </source>
</evidence>
<organism evidence="2 3">
    <name type="scientific">Ensete ventricosum</name>
    <name type="common">Abyssinian banana</name>
    <name type="synonym">Musa ensete</name>
    <dbReference type="NCBI Taxonomy" id="4639"/>
    <lineage>
        <taxon>Eukaryota</taxon>
        <taxon>Viridiplantae</taxon>
        <taxon>Streptophyta</taxon>
        <taxon>Embryophyta</taxon>
        <taxon>Tracheophyta</taxon>
        <taxon>Spermatophyta</taxon>
        <taxon>Magnoliopsida</taxon>
        <taxon>Liliopsida</taxon>
        <taxon>Zingiberales</taxon>
        <taxon>Musaceae</taxon>
        <taxon>Ensete</taxon>
    </lineage>
</organism>
<dbReference type="EMBL" id="AMZH03029342">
    <property type="protein sequence ID" value="RRT33315.1"/>
    <property type="molecule type" value="Genomic_DNA"/>
</dbReference>
<reference evidence="2 3" key="1">
    <citation type="journal article" date="2014" name="Agronomy (Basel)">
        <title>A Draft Genome Sequence for Ensete ventricosum, the Drought-Tolerant Tree Against Hunger.</title>
        <authorList>
            <person name="Harrison J."/>
            <person name="Moore K.A."/>
            <person name="Paszkiewicz K."/>
            <person name="Jones T."/>
            <person name="Grant M."/>
            <person name="Ambacheew D."/>
            <person name="Muzemil S."/>
            <person name="Studholme D.J."/>
        </authorList>
    </citation>
    <scope>NUCLEOTIDE SEQUENCE [LARGE SCALE GENOMIC DNA]</scope>
</reference>
<protein>
    <submittedName>
        <fullName evidence="2">Uncharacterized protein</fullName>
    </submittedName>
</protein>
<sequence length="74" mass="8122">MPMNLKEGDRYVVNHGEGLTAVDFDDYISLVEKESAGMAGMAGRGERDRTLQKGGAQRTPQNQQGKERLVGDQI</sequence>
<proteinExistence type="predicted"/>
<name>A0A426X1F7_ENSVE</name>
<feature type="region of interest" description="Disordered" evidence="1">
    <location>
        <begin position="37"/>
        <end position="74"/>
    </location>
</feature>
<feature type="compositionally biased region" description="Basic and acidic residues" evidence="1">
    <location>
        <begin position="65"/>
        <end position="74"/>
    </location>
</feature>
<accession>A0A426X1F7</accession>
<gene>
    <name evidence="2" type="ORF">B296_00045970</name>
</gene>
<dbReference type="AlphaFoldDB" id="A0A426X1F7"/>
<evidence type="ECO:0000313" key="2">
    <source>
        <dbReference type="EMBL" id="RRT33315.1"/>
    </source>
</evidence>
<evidence type="ECO:0000256" key="1">
    <source>
        <dbReference type="SAM" id="MobiDB-lite"/>
    </source>
</evidence>
<dbReference type="Proteomes" id="UP000287651">
    <property type="component" value="Unassembled WGS sequence"/>
</dbReference>
<comment type="caution">
    <text evidence="2">The sequence shown here is derived from an EMBL/GenBank/DDBJ whole genome shotgun (WGS) entry which is preliminary data.</text>
</comment>